<protein>
    <recommendedName>
        <fullName evidence="7">N-acetyl-gamma-glutamyl-phosphate reductase</fullName>
        <shortName evidence="7">AGPR</shortName>
        <ecNumber evidence="7">1.2.1.38</ecNumber>
    </recommendedName>
    <alternativeName>
        <fullName evidence="7">N-acetyl-glutamate semialdehyde dehydrogenase</fullName>
        <shortName evidence="7">NAGSA dehydrogenase</shortName>
    </alternativeName>
</protein>
<dbReference type="GeneID" id="49407784"/>
<evidence type="ECO:0000256" key="1">
    <source>
        <dbReference type="ARBA" id="ARBA00004862"/>
    </source>
</evidence>
<dbReference type="InterPro" id="IPR000534">
    <property type="entry name" value="Semialdehyde_DH_NAD-bd"/>
</dbReference>
<evidence type="ECO:0000313" key="12">
    <source>
        <dbReference type="Proteomes" id="UP000443070"/>
    </source>
</evidence>
<accession>A0A3G9H9F4</accession>
<dbReference type="Gene3D" id="3.30.360.10">
    <property type="entry name" value="Dihydrodipicolinate Reductase, domain 2"/>
    <property type="match status" value="1"/>
</dbReference>
<dbReference type="SUPFAM" id="SSF51735">
    <property type="entry name" value="NAD(P)-binding Rossmann-fold domains"/>
    <property type="match status" value="1"/>
</dbReference>
<feature type="domain" description="Semialdehyde dehydrogenase NAD-binding" evidence="9">
    <location>
        <begin position="2"/>
        <end position="140"/>
    </location>
</feature>
<dbReference type="GO" id="GO:0005737">
    <property type="term" value="C:cytoplasm"/>
    <property type="evidence" value="ECO:0007669"/>
    <property type="project" value="UniProtKB-SubCell"/>
</dbReference>
<dbReference type="AlphaFoldDB" id="A0A3G9H9F4"/>
<dbReference type="CDD" id="cd23934">
    <property type="entry name" value="AGPR_1_C"/>
    <property type="match status" value="1"/>
</dbReference>
<dbReference type="GO" id="GO:0006526">
    <property type="term" value="P:L-arginine biosynthetic process"/>
    <property type="evidence" value="ECO:0007669"/>
    <property type="project" value="UniProtKB-UniRule"/>
</dbReference>
<dbReference type="Pfam" id="PF01118">
    <property type="entry name" value="Semialdhyde_dh"/>
    <property type="match status" value="1"/>
</dbReference>
<evidence type="ECO:0000256" key="5">
    <source>
        <dbReference type="ARBA" id="ARBA00023002"/>
    </source>
</evidence>
<keyword evidence="3 7" id="KW-0028">Amino-acid biosynthesis</keyword>
<dbReference type="Proteomes" id="UP000484547">
    <property type="component" value="Unassembled WGS sequence"/>
</dbReference>
<dbReference type="OrthoDB" id="9801289at2"/>
<evidence type="ECO:0000256" key="6">
    <source>
        <dbReference type="ARBA" id="ARBA00050557"/>
    </source>
</evidence>
<evidence type="ECO:0000256" key="4">
    <source>
        <dbReference type="ARBA" id="ARBA00022857"/>
    </source>
</evidence>
<dbReference type="PANTHER" id="PTHR32338:SF10">
    <property type="entry name" value="N-ACETYL-GAMMA-GLUTAMYL-PHOSPHATE REDUCTASE, CHLOROPLASTIC-RELATED"/>
    <property type="match status" value="1"/>
</dbReference>
<proteinExistence type="inferred from homology"/>
<dbReference type="HAMAP" id="MF_00150">
    <property type="entry name" value="ArgC_type1"/>
    <property type="match status" value="1"/>
</dbReference>
<dbReference type="Pfam" id="PF22698">
    <property type="entry name" value="Semialdhyde_dhC_1"/>
    <property type="match status" value="1"/>
</dbReference>
<evidence type="ECO:0000259" key="9">
    <source>
        <dbReference type="SMART" id="SM00859"/>
    </source>
</evidence>
<feature type="active site" evidence="7 8">
    <location>
        <position position="148"/>
    </location>
</feature>
<evidence type="ECO:0000256" key="3">
    <source>
        <dbReference type="ARBA" id="ARBA00022605"/>
    </source>
</evidence>
<dbReference type="InterPro" id="IPR036291">
    <property type="entry name" value="NAD(P)-bd_dom_sf"/>
</dbReference>
<dbReference type="UniPathway" id="UPA00068">
    <property type="reaction ID" value="UER00108"/>
</dbReference>
<dbReference type="Proteomes" id="UP000443070">
    <property type="component" value="Unassembled WGS sequence"/>
</dbReference>
<organism evidence="10 13">
    <name type="scientific">Phascolarctobacterium faecium</name>
    <dbReference type="NCBI Taxonomy" id="33025"/>
    <lineage>
        <taxon>Bacteria</taxon>
        <taxon>Bacillati</taxon>
        <taxon>Bacillota</taxon>
        <taxon>Negativicutes</taxon>
        <taxon>Acidaminococcales</taxon>
        <taxon>Acidaminococcaceae</taxon>
        <taxon>Phascolarctobacterium</taxon>
    </lineage>
</organism>
<comment type="subcellular location">
    <subcellularLocation>
        <location evidence="7">Cytoplasm</location>
    </subcellularLocation>
</comment>
<dbReference type="GO" id="GO:0051287">
    <property type="term" value="F:NAD binding"/>
    <property type="evidence" value="ECO:0007669"/>
    <property type="project" value="InterPro"/>
</dbReference>
<dbReference type="NCBIfam" id="TIGR01850">
    <property type="entry name" value="argC"/>
    <property type="match status" value="1"/>
</dbReference>
<dbReference type="FunFam" id="3.30.360.10:FF:000014">
    <property type="entry name" value="N-acetyl-gamma-glutamyl-phosphate reductase"/>
    <property type="match status" value="1"/>
</dbReference>
<dbReference type="EMBL" id="WNBW01000007">
    <property type="protein sequence ID" value="MTU04481.1"/>
    <property type="molecule type" value="Genomic_DNA"/>
</dbReference>
<keyword evidence="2 7" id="KW-0055">Arginine biosynthesis</keyword>
<dbReference type="EC" id="1.2.1.38" evidence="7"/>
<evidence type="ECO:0000256" key="2">
    <source>
        <dbReference type="ARBA" id="ARBA00022571"/>
    </source>
</evidence>
<comment type="catalytic activity">
    <reaction evidence="6 7">
        <text>N-acetyl-L-glutamate 5-semialdehyde + phosphate + NADP(+) = N-acetyl-L-glutamyl 5-phosphate + NADPH + H(+)</text>
        <dbReference type="Rhea" id="RHEA:21588"/>
        <dbReference type="ChEBI" id="CHEBI:15378"/>
        <dbReference type="ChEBI" id="CHEBI:29123"/>
        <dbReference type="ChEBI" id="CHEBI:43474"/>
        <dbReference type="ChEBI" id="CHEBI:57783"/>
        <dbReference type="ChEBI" id="CHEBI:57936"/>
        <dbReference type="ChEBI" id="CHEBI:58349"/>
        <dbReference type="EC" id="1.2.1.38"/>
    </reaction>
</comment>
<dbReference type="GO" id="GO:0003942">
    <property type="term" value="F:N-acetyl-gamma-glutamyl-phosphate reductase activity"/>
    <property type="evidence" value="ECO:0007669"/>
    <property type="project" value="UniProtKB-UniRule"/>
</dbReference>
<dbReference type="PROSITE" id="PS01224">
    <property type="entry name" value="ARGC"/>
    <property type="match status" value="1"/>
</dbReference>
<dbReference type="Gene3D" id="3.40.50.720">
    <property type="entry name" value="NAD(P)-binding Rossmann-like Domain"/>
    <property type="match status" value="1"/>
</dbReference>
<dbReference type="SUPFAM" id="SSF55347">
    <property type="entry name" value="Glyceraldehyde-3-phosphate dehydrogenase-like, C-terminal domain"/>
    <property type="match status" value="1"/>
</dbReference>
<comment type="caution">
    <text evidence="10">The sequence shown here is derived from an EMBL/GenBank/DDBJ whole genome shotgun (WGS) entry which is preliminary data.</text>
</comment>
<dbReference type="InterPro" id="IPR023013">
    <property type="entry name" value="AGPR_AS"/>
</dbReference>
<evidence type="ECO:0000313" key="10">
    <source>
        <dbReference type="EMBL" id="MTT76417.1"/>
    </source>
</evidence>
<dbReference type="InterPro" id="IPR000706">
    <property type="entry name" value="AGPR_type-1"/>
</dbReference>
<gene>
    <name evidence="7" type="primary">argC</name>
    <name evidence="10" type="ORF">GMD11_09080</name>
    <name evidence="11" type="ORF">GMD18_08735</name>
</gene>
<keyword evidence="4 7" id="KW-0521">NADP</keyword>
<reference evidence="12 13" key="1">
    <citation type="journal article" date="2019" name="Nat. Med.">
        <title>A library of human gut bacterial isolates paired with longitudinal multiomics data enables mechanistic microbiome research.</title>
        <authorList>
            <person name="Poyet M."/>
            <person name="Groussin M."/>
            <person name="Gibbons S.M."/>
            <person name="Avila-Pacheco J."/>
            <person name="Jiang X."/>
            <person name="Kearney S.M."/>
            <person name="Perrotta A.R."/>
            <person name="Berdy B."/>
            <person name="Zhao S."/>
            <person name="Lieberman T.D."/>
            <person name="Swanson P.K."/>
            <person name="Smith M."/>
            <person name="Roesemann S."/>
            <person name="Alexander J.E."/>
            <person name="Rich S.A."/>
            <person name="Livny J."/>
            <person name="Vlamakis H."/>
            <person name="Clish C."/>
            <person name="Bullock K."/>
            <person name="Deik A."/>
            <person name="Scott J."/>
            <person name="Pierce K.A."/>
            <person name="Xavier R.J."/>
            <person name="Alm E.J."/>
        </authorList>
    </citation>
    <scope>NUCLEOTIDE SEQUENCE [LARGE SCALE GENOMIC DNA]</scope>
    <source>
        <strain evidence="10 13">BIOML-A13</strain>
        <strain evidence="11 12">BIOML-A3</strain>
    </source>
</reference>
<name>A0A3G9H9F4_9FIRM</name>
<comment type="similarity">
    <text evidence="7">Belongs to the NAGSA dehydrogenase family. Type 1 subfamily.</text>
</comment>
<comment type="function">
    <text evidence="7">Catalyzes the NADPH-dependent reduction of N-acetyl-5-glutamyl phosphate to yield N-acetyl-L-glutamate 5-semialdehyde.</text>
</comment>
<keyword evidence="5 7" id="KW-0560">Oxidoreductase</keyword>
<dbReference type="SMART" id="SM00859">
    <property type="entry name" value="Semialdhyde_dh"/>
    <property type="match status" value="1"/>
</dbReference>
<dbReference type="InterPro" id="IPR050085">
    <property type="entry name" value="AGPR"/>
</dbReference>
<dbReference type="InterPro" id="IPR058924">
    <property type="entry name" value="AGPR_dimerisation_dom"/>
</dbReference>
<dbReference type="CDD" id="cd17895">
    <property type="entry name" value="AGPR_1_N"/>
    <property type="match status" value="1"/>
</dbReference>
<dbReference type="EMBL" id="WNBM01000007">
    <property type="protein sequence ID" value="MTT76417.1"/>
    <property type="molecule type" value="Genomic_DNA"/>
</dbReference>
<evidence type="ECO:0000256" key="8">
    <source>
        <dbReference type="PROSITE-ProRule" id="PRU10010"/>
    </source>
</evidence>
<dbReference type="GO" id="GO:0070401">
    <property type="term" value="F:NADP+ binding"/>
    <property type="evidence" value="ECO:0007669"/>
    <property type="project" value="InterPro"/>
</dbReference>
<evidence type="ECO:0000256" key="7">
    <source>
        <dbReference type="HAMAP-Rule" id="MF_00150"/>
    </source>
</evidence>
<evidence type="ECO:0000313" key="11">
    <source>
        <dbReference type="EMBL" id="MTU04481.1"/>
    </source>
</evidence>
<comment type="pathway">
    <text evidence="1 7">Amino-acid biosynthesis; L-arginine biosynthesis; N(2)-acetyl-L-ornithine from L-glutamate: step 3/4.</text>
</comment>
<keyword evidence="7" id="KW-0963">Cytoplasm</keyword>
<dbReference type="RefSeq" id="WP_125669779.1">
    <property type="nucleotide sequence ID" value="NZ_AP019004.1"/>
</dbReference>
<dbReference type="PANTHER" id="PTHR32338">
    <property type="entry name" value="N-ACETYL-GAMMA-GLUTAMYL-PHOSPHATE REDUCTASE, CHLOROPLASTIC-RELATED-RELATED"/>
    <property type="match status" value="1"/>
</dbReference>
<sequence length="344" mass="37685">MKASVIGATGFAGAELLRLLDGHPEVELAAITSESSTGENIAAMYPHLSVRIETALGSLQDIEQIADKSDVIFIALPHGHAMKIGRQLKMHDTKIIDLGGDYRFKDIRVFEEWYKVKHEDPETKAVYGLTELYRGQVKDAKILANPGCYTTCSILALVPLLKAGLIETQGIIIDAKSGTTGAGRGLKLGSLYCSVNENFHAYGVADHRHTPEIEQVYSEYAGKDVVIQFTPHLLPVDRGILATCYASLKNDVSEAQVQEAFAEMYADEYFIRLRGQGACPEIKNVRASNYVDIGWQIDKRTGRIIVMSVLDNLVKGAAGQAVQNMNVMFGIPENTGLTQLPIYP</sequence>
<keyword evidence="12" id="KW-1185">Reference proteome</keyword>
<evidence type="ECO:0000313" key="13">
    <source>
        <dbReference type="Proteomes" id="UP000484547"/>
    </source>
</evidence>